<comment type="caution">
    <text evidence="1">The sequence shown here is derived from an EMBL/GenBank/DDBJ whole genome shotgun (WGS) entry which is preliminary data.</text>
</comment>
<organism evidence="1 2">
    <name type="scientific">Armillaria luteobubalina</name>
    <dbReference type="NCBI Taxonomy" id="153913"/>
    <lineage>
        <taxon>Eukaryota</taxon>
        <taxon>Fungi</taxon>
        <taxon>Dikarya</taxon>
        <taxon>Basidiomycota</taxon>
        <taxon>Agaricomycotina</taxon>
        <taxon>Agaricomycetes</taxon>
        <taxon>Agaricomycetidae</taxon>
        <taxon>Agaricales</taxon>
        <taxon>Marasmiineae</taxon>
        <taxon>Physalacriaceae</taxon>
        <taxon>Armillaria</taxon>
    </lineage>
</organism>
<evidence type="ECO:0000313" key="2">
    <source>
        <dbReference type="Proteomes" id="UP001175228"/>
    </source>
</evidence>
<dbReference type="Proteomes" id="UP001175228">
    <property type="component" value="Unassembled WGS sequence"/>
</dbReference>
<accession>A0AA39TD42</accession>
<gene>
    <name evidence="1" type="ORF">EDD18DRAFT_1113100</name>
</gene>
<dbReference type="EMBL" id="JAUEPU010000074">
    <property type="protein sequence ID" value="KAK0481106.1"/>
    <property type="molecule type" value="Genomic_DNA"/>
</dbReference>
<evidence type="ECO:0000313" key="1">
    <source>
        <dbReference type="EMBL" id="KAK0481106.1"/>
    </source>
</evidence>
<reference evidence="1" key="1">
    <citation type="submission" date="2023-06" db="EMBL/GenBank/DDBJ databases">
        <authorList>
            <consortium name="Lawrence Berkeley National Laboratory"/>
            <person name="Ahrendt S."/>
            <person name="Sahu N."/>
            <person name="Indic B."/>
            <person name="Wong-Bajracharya J."/>
            <person name="Merenyi Z."/>
            <person name="Ke H.-M."/>
            <person name="Monk M."/>
            <person name="Kocsube S."/>
            <person name="Drula E."/>
            <person name="Lipzen A."/>
            <person name="Balint B."/>
            <person name="Henrissat B."/>
            <person name="Andreopoulos B."/>
            <person name="Martin F.M."/>
            <person name="Harder C.B."/>
            <person name="Rigling D."/>
            <person name="Ford K.L."/>
            <person name="Foster G.D."/>
            <person name="Pangilinan J."/>
            <person name="Papanicolaou A."/>
            <person name="Barry K."/>
            <person name="LaButti K."/>
            <person name="Viragh M."/>
            <person name="Koriabine M."/>
            <person name="Yan M."/>
            <person name="Riley R."/>
            <person name="Champramary S."/>
            <person name="Plett K.L."/>
            <person name="Tsai I.J."/>
            <person name="Slot J."/>
            <person name="Sipos G."/>
            <person name="Plett J."/>
            <person name="Nagy L.G."/>
            <person name="Grigoriev I.V."/>
        </authorList>
    </citation>
    <scope>NUCLEOTIDE SEQUENCE</scope>
    <source>
        <strain evidence="1">HWK02</strain>
    </source>
</reference>
<proteinExistence type="predicted"/>
<name>A0AA39TD42_9AGAR</name>
<keyword evidence="2" id="KW-1185">Reference proteome</keyword>
<sequence length="128" mass="14574">MDSRPSSCLRTRLRQTQSESMVREKINPGAKMPPLPVFLAFVKHQALSIIHGRLTEYAANSTIKAQFHSLFAIWRREALRPLSAVYRQRIFAYIDSAQLQAIAPLSTEARPEFTLTAVDFETPLLSRM</sequence>
<dbReference type="AlphaFoldDB" id="A0AA39TD42"/>
<protein>
    <submittedName>
        <fullName evidence="1">Uncharacterized protein</fullName>
    </submittedName>
</protein>